<dbReference type="PANTHER" id="PTHR43180:SF66">
    <property type="entry name" value="SHORT-CHAIN DEHYDROGENASE_REDUCTASE FAMILY PROTEIN"/>
    <property type="match status" value="1"/>
</dbReference>
<dbReference type="Pfam" id="PF00106">
    <property type="entry name" value="adh_short"/>
    <property type="match status" value="1"/>
</dbReference>
<dbReference type="GO" id="GO:0016491">
    <property type="term" value="F:oxidoreductase activity"/>
    <property type="evidence" value="ECO:0007669"/>
    <property type="project" value="UniProtKB-KW"/>
</dbReference>
<evidence type="ECO:0000256" key="2">
    <source>
        <dbReference type="ARBA" id="ARBA00023002"/>
    </source>
</evidence>
<keyword evidence="5" id="KW-1185">Reference proteome</keyword>
<keyword evidence="2" id="KW-0560">Oxidoreductase</keyword>
<comment type="similarity">
    <text evidence="1">Belongs to the short-chain dehydrogenases/reductases (SDR) family.</text>
</comment>
<evidence type="ECO:0000256" key="1">
    <source>
        <dbReference type="ARBA" id="ARBA00006484"/>
    </source>
</evidence>
<dbReference type="Gene3D" id="3.40.50.720">
    <property type="entry name" value="NAD(P)-binding Rossmann-like Domain"/>
    <property type="match status" value="1"/>
</dbReference>
<gene>
    <name evidence="4" type="ORF">GCM10011399_06810</name>
</gene>
<dbReference type="EMBL" id="BMGP01000001">
    <property type="protein sequence ID" value="GGF15638.1"/>
    <property type="molecule type" value="Genomic_DNA"/>
</dbReference>
<dbReference type="CDD" id="cd05233">
    <property type="entry name" value="SDR_c"/>
    <property type="match status" value="1"/>
</dbReference>
<feature type="compositionally biased region" description="Low complexity" evidence="3">
    <location>
        <begin position="263"/>
        <end position="282"/>
    </location>
</feature>
<dbReference type="InterPro" id="IPR002347">
    <property type="entry name" value="SDR_fam"/>
</dbReference>
<organism evidence="4 5">
    <name type="scientific">Subtercola lobariae</name>
    <dbReference type="NCBI Taxonomy" id="1588641"/>
    <lineage>
        <taxon>Bacteria</taxon>
        <taxon>Bacillati</taxon>
        <taxon>Actinomycetota</taxon>
        <taxon>Actinomycetes</taxon>
        <taxon>Micrococcales</taxon>
        <taxon>Microbacteriaceae</taxon>
        <taxon>Subtercola</taxon>
    </lineage>
</organism>
<sequence>MDYQNKTAFITAGASGMGKRFAEQVVERGGNVVIADVDMAAANRLASELGGLAVECNVRSTEQVDAARDAALERFGNVDIVMSHAGITKASPIVNLTDDDWTVMFDLNVIGMARVLRAFIPHLTERGSGHVIMTTSSLALIPGHPLGPLTAHYIASKAAVIGLAQVTALALAPHDIGVTLFSPDLTKTNFGTPPPGVERPKGVMALERQTPEQAVDVLLDALDNGRFLASATPDYERLLAKQAAVLLDPLAFADEYPAPPSAAPAAETAAETTAATPEHAPATPTPAPQTQGA</sequence>
<evidence type="ECO:0000313" key="5">
    <source>
        <dbReference type="Proteomes" id="UP000598775"/>
    </source>
</evidence>
<dbReference type="SUPFAM" id="SSF51735">
    <property type="entry name" value="NAD(P)-binding Rossmann-fold domains"/>
    <property type="match status" value="1"/>
</dbReference>
<comment type="caution">
    <text evidence="4">The sequence shown here is derived from an EMBL/GenBank/DDBJ whole genome shotgun (WGS) entry which is preliminary data.</text>
</comment>
<reference evidence="4 5" key="1">
    <citation type="journal article" date="2014" name="Int. J. Syst. Evol. Microbiol.">
        <title>Complete genome sequence of Corynebacterium casei LMG S-19264T (=DSM 44701T), isolated from a smear-ripened cheese.</title>
        <authorList>
            <consortium name="US DOE Joint Genome Institute (JGI-PGF)"/>
            <person name="Walter F."/>
            <person name="Albersmeier A."/>
            <person name="Kalinowski J."/>
            <person name="Ruckert C."/>
        </authorList>
    </citation>
    <scope>NUCLEOTIDE SEQUENCE [LARGE SCALE GENOMIC DNA]</scope>
    <source>
        <strain evidence="4 5">CGMCC 1.12976</strain>
    </source>
</reference>
<evidence type="ECO:0000256" key="3">
    <source>
        <dbReference type="SAM" id="MobiDB-lite"/>
    </source>
</evidence>
<accession>A0A917EWK3</accession>
<dbReference type="RefSeq" id="WP_188673655.1">
    <property type="nucleotide sequence ID" value="NZ_BMGP01000001.1"/>
</dbReference>
<dbReference type="PANTHER" id="PTHR43180">
    <property type="entry name" value="3-OXOACYL-(ACYL-CARRIER-PROTEIN) REDUCTASE (AFU_ORTHOLOGUE AFUA_6G11210)"/>
    <property type="match status" value="1"/>
</dbReference>
<protein>
    <submittedName>
        <fullName evidence="4">Short-chain dehydrogenase</fullName>
    </submittedName>
</protein>
<dbReference type="AlphaFoldDB" id="A0A917EWK3"/>
<dbReference type="Proteomes" id="UP000598775">
    <property type="component" value="Unassembled WGS sequence"/>
</dbReference>
<evidence type="ECO:0000313" key="4">
    <source>
        <dbReference type="EMBL" id="GGF15638.1"/>
    </source>
</evidence>
<proteinExistence type="inferred from homology"/>
<feature type="region of interest" description="Disordered" evidence="3">
    <location>
        <begin position="256"/>
        <end position="293"/>
    </location>
</feature>
<name>A0A917EWK3_9MICO</name>
<dbReference type="InterPro" id="IPR036291">
    <property type="entry name" value="NAD(P)-bd_dom_sf"/>
</dbReference>
<dbReference type="PRINTS" id="PR00081">
    <property type="entry name" value="GDHRDH"/>
</dbReference>